<organism evidence="1 2">
    <name type="scientific">candidate division WWE3 bacterium CG_4_9_14_0_2_um_filter_35_11</name>
    <dbReference type="NCBI Taxonomy" id="1975077"/>
    <lineage>
        <taxon>Bacteria</taxon>
        <taxon>Katanobacteria</taxon>
    </lineage>
</organism>
<dbReference type="SUPFAM" id="SSF88713">
    <property type="entry name" value="Glycoside hydrolase/deacetylase"/>
    <property type="match status" value="1"/>
</dbReference>
<dbReference type="EMBL" id="PFSJ01000016">
    <property type="protein sequence ID" value="PJC23713.1"/>
    <property type="molecule type" value="Genomic_DNA"/>
</dbReference>
<accession>A0A2M8ELU8</accession>
<gene>
    <name evidence="1" type="ORF">CO058_02010</name>
</gene>
<protein>
    <submittedName>
        <fullName evidence="1">Uncharacterized protein</fullName>
    </submittedName>
</protein>
<dbReference type="Proteomes" id="UP000229756">
    <property type="component" value="Unassembled WGS sequence"/>
</dbReference>
<name>A0A2M8ELU8_UNCKA</name>
<reference evidence="2" key="1">
    <citation type="submission" date="2017-09" db="EMBL/GenBank/DDBJ databases">
        <title>Depth-based differentiation of microbial function through sediment-hosted aquifers and enrichment of novel symbionts in the deep terrestrial subsurface.</title>
        <authorList>
            <person name="Probst A.J."/>
            <person name="Ladd B."/>
            <person name="Jarett J.K."/>
            <person name="Geller-Mcgrath D.E."/>
            <person name="Sieber C.M.K."/>
            <person name="Emerson J.B."/>
            <person name="Anantharaman K."/>
            <person name="Thomas B.C."/>
            <person name="Malmstrom R."/>
            <person name="Stieglmeier M."/>
            <person name="Klingl A."/>
            <person name="Woyke T."/>
            <person name="Ryan C.M."/>
            <person name="Banfield J.F."/>
        </authorList>
    </citation>
    <scope>NUCLEOTIDE SEQUENCE [LARGE SCALE GENOMIC DNA]</scope>
</reference>
<dbReference type="AlphaFoldDB" id="A0A2M8ELU8"/>
<comment type="caution">
    <text evidence="1">The sequence shown here is derived from an EMBL/GenBank/DDBJ whole genome shotgun (WGS) entry which is preliminary data.</text>
</comment>
<sequence>MKYTVALVYYANIDHYSVTSGMRNYLINGGYLDLLSATEVPINICFTGTTLEALRSKNPKFIQEVKSLGNVKFLHTSYSHFIPSELPEDIVIQTKYGKLEIDRSIPLDKQINIMAPPEYDVTSCVLKTDCLSNCFLASSSIINHGDFSNCNVFYRHTTTGKKLLCVHKDLAFRGICHSYLREMCTTEDVLTSIKSDLSQLPISSPLICAIDFETPIFNQVYIDENKEVSPPRLDLFASLHQAYSKSSIRFIHLDEVVSSGKFENNIDSLNNVKITVNRSTHYRVIFNTLEKLRNRLIKTNPKLYMNCMTSDFYTFSKRSIKLPSSYCGRNGFVIIRRSGANTIIRKKNLSRILANV</sequence>
<evidence type="ECO:0000313" key="2">
    <source>
        <dbReference type="Proteomes" id="UP000229756"/>
    </source>
</evidence>
<evidence type="ECO:0000313" key="1">
    <source>
        <dbReference type="EMBL" id="PJC23713.1"/>
    </source>
</evidence>
<dbReference type="GO" id="GO:0005975">
    <property type="term" value="P:carbohydrate metabolic process"/>
    <property type="evidence" value="ECO:0007669"/>
    <property type="project" value="InterPro"/>
</dbReference>
<dbReference type="InterPro" id="IPR011330">
    <property type="entry name" value="Glyco_hydro/deAcase_b/a-brl"/>
</dbReference>
<proteinExistence type="predicted"/>